<dbReference type="AlphaFoldDB" id="A0A1I7EW25"/>
<evidence type="ECO:0000256" key="2">
    <source>
        <dbReference type="ARBA" id="ARBA00022573"/>
    </source>
</evidence>
<dbReference type="InterPro" id="IPR014777">
    <property type="entry name" value="4pyrrole_Mease_sub1"/>
</dbReference>
<dbReference type="EMBL" id="FPBT01000001">
    <property type="protein sequence ID" value="SFU28085.1"/>
    <property type="molecule type" value="Genomic_DNA"/>
</dbReference>
<evidence type="ECO:0000256" key="4">
    <source>
        <dbReference type="ARBA" id="ARBA00022679"/>
    </source>
</evidence>
<dbReference type="GO" id="GO:0030788">
    <property type="term" value="F:precorrin-2 C20-methyltransferase activity"/>
    <property type="evidence" value="ECO:0007669"/>
    <property type="project" value="InterPro"/>
</dbReference>
<proteinExistence type="inferred from homology"/>
<gene>
    <name evidence="8" type="ORF">SAMN05216508_10140</name>
</gene>
<sequence>MTLGSVKILEKADVVAAPRTASGQMLALEIVREVCPLEEKIVLPMDFVMSRDPEVVRAQHERIAAETAAYLDRGLNVAMVNLGDVAVYSTAFYIMDVLRKWGYTCRMHAGVPSFCAAASRLGISMTERNLPVHIIPGSYPVGGLLEQEGTIVLMKSGRQIRKVLEELKRRDLLSRSSMVVNCGMPEEQVISDLSRLDPSEEIGYFATIIVRPRRPDRPQRT</sequence>
<dbReference type="PIRSF" id="PIRSF036427">
    <property type="entry name" value="Precrrn-2_mtase"/>
    <property type="match status" value="1"/>
</dbReference>
<organism evidence="8 9">
    <name type="scientific">Eubacterium pyruvativorans</name>
    <dbReference type="NCBI Taxonomy" id="155865"/>
    <lineage>
        <taxon>Bacteria</taxon>
        <taxon>Bacillati</taxon>
        <taxon>Bacillota</taxon>
        <taxon>Clostridia</taxon>
        <taxon>Eubacteriales</taxon>
        <taxon>Eubacteriaceae</taxon>
        <taxon>Eubacterium</taxon>
    </lineage>
</organism>
<protein>
    <submittedName>
        <fullName evidence="8">Precorrin-2/cobalt-factor-2 C20-methyltransferase</fullName>
    </submittedName>
</protein>
<dbReference type="STRING" id="155865.SAMN05216515_10241"/>
<dbReference type="Gene3D" id="3.40.1010.10">
    <property type="entry name" value="Cobalt-precorrin-4 Transmethylase, Domain 1"/>
    <property type="match status" value="1"/>
</dbReference>
<dbReference type="Gene3D" id="3.30.950.10">
    <property type="entry name" value="Methyltransferase, Cobalt-precorrin-4 Transmethylase, Domain 2"/>
    <property type="match status" value="1"/>
</dbReference>
<evidence type="ECO:0000256" key="6">
    <source>
        <dbReference type="PIRNR" id="PIRNR036427"/>
    </source>
</evidence>
<keyword evidence="9" id="KW-1185">Reference proteome</keyword>
<dbReference type="GO" id="GO:0009236">
    <property type="term" value="P:cobalamin biosynthetic process"/>
    <property type="evidence" value="ECO:0007669"/>
    <property type="project" value="UniProtKB-UniRule"/>
</dbReference>
<evidence type="ECO:0000256" key="1">
    <source>
        <dbReference type="ARBA" id="ARBA00004953"/>
    </source>
</evidence>
<comment type="pathway">
    <text evidence="1">Cofactor biosynthesis; adenosylcobalamin biosynthesis.</text>
</comment>
<dbReference type="InterPro" id="IPR012382">
    <property type="entry name" value="CobI/CbiL"/>
</dbReference>
<feature type="domain" description="Tetrapyrrole methylase" evidence="7">
    <location>
        <begin position="1"/>
        <end position="192"/>
    </location>
</feature>
<dbReference type="Proteomes" id="UP000198817">
    <property type="component" value="Unassembled WGS sequence"/>
</dbReference>
<keyword evidence="2" id="KW-0169">Cobalamin biosynthesis</keyword>
<dbReference type="GO" id="GO:0032259">
    <property type="term" value="P:methylation"/>
    <property type="evidence" value="ECO:0007669"/>
    <property type="project" value="UniProtKB-KW"/>
</dbReference>
<reference evidence="8 9" key="1">
    <citation type="submission" date="2016-10" db="EMBL/GenBank/DDBJ databases">
        <authorList>
            <person name="de Groot N.N."/>
        </authorList>
    </citation>
    <scope>NUCLEOTIDE SEQUENCE [LARGE SCALE GENOMIC DNA]</scope>
    <source>
        <strain evidence="8 9">KHGC13</strain>
    </source>
</reference>
<evidence type="ECO:0000313" key="9">
    <source>
        <dbReference type="Proteomes" id="UP000198817"/>
    </source>
</evidence>
<accession>A0A1I7EW25</accession>
<evidence type="ECO:0000259" key="7">
    <source>
        <dbReference type="Pfam" id="PF00590"/>
    </source>
</evidence>
<comment type="similarity">
    <text evidence="6">Belongs to the precorrin methyltransferase family.</text>
</comment>
<keyword evidence="3 8" id="KW-0489">Methyltransferase</keyword>
<dbReference type="SUPFAM" id="SSF53790">
    <property type="entry name" value="Tetrapyrrole methylase"/>
    <property type="match status" value="1"/>
</dbReference>
<keyword evidence="5" id="KW-0949">S-adenosyl-L-methionine</keyword>
<keyword evidence="4 8" id="KW-0808">Transferase</keyword>
<evidence type="ECO:0000256" key="5">
    <source>
        <dbReference type="ARBA" id="ARBA00022691"/>
    </source>
</evidence>
<dbReference type="Pfam" id="PF00590">
    <property type="entry name" value="TP_methylase"/>
    <property type="match status" value="1"/>
</dbReference>
<dbReference type="PANTHER" id="PTHR43467">
    <property type="entry name" value="COBALT-PRECORRIN-2 C(20)-METHYLTRANSFERASE"/>
    <property type="match status" value="1"/>
</dbReference>
<evidence type="ECO:0000256" key="3">
    <source>
        <dbReference type="ARBA" id="ARBA00022603"/>
    </source>
</evidence>
<name>A0A1I7EW25_9FIRM</name>
<dbReference type="InterPro" id="IPR035996">
    <property type="entry name" value="4pyrrol_Methylase_sf"/>
</dbReference>
<dbReference type="PANTHER" id="PTHR43467:SF2">
    <property type="entry name" value="COBALT-PRECORRIN-2 C(20)-METHYLTRANSFERASE"/>
    <property type="match status" value="1"/>
</dbReference>
<dbReference type="InterPro" id="IPR000878">
    <property type="entry name" value="4pyrrol_Mease"/>
</dbReference>
<evidence type="ECO:0000313" key="8">
    <source>
        <dbReference type="EMBL" id="SFU28085.1"/>
    </source>
</evidence>
<dbReference type="CDD" id="cd11645">
    <property type="entry name" value="Precorrin_2_C20_MT"/>
    <property type="match status" value="1"/>
</dbReference>
<dbReference type="InterPro" id="IPR014776">
    <property type="entry name" value="4pyrrole_Mease_sub2"/>
</dbReference>